<protein>
    <submittedName>
        <fullName evidence="7">Pirin-like protein YhhW</fullName>
    </submittedName>
</protein>
<dbReference type="Proteomes" id="UP000031599">
    <property type="component" value="Unassembled WGS sequence"/>
</dbReference>
<dbReference type="InterPro" id="IPR008778">
    <property type="entry name" value="Pirin_C_dom"/>
</dbReference>
<comment type="similarity">
    <text evidence="1 3">Belongs to the pirin family.</text>
</comment>
<feature type="domain" description="Pirin C-terminal" evidence="6">
    <location>
        <begin position="208"/>
        <end position="287"/>
    </location>
</feature>
<dbReference type="CDD" id="cd02909">
    <property type="entry name" value="cupin_pirin_N"/>
    <property type="match status" value="1"/>
</dbReference>
<dbReference type="Pfam" id="PF05726">
    <property type="entry name" value="Pirin_C"/>
    <property type="match status" value="1"/>
</dbReference>
<dbReference type="InterPro" id="IPR003829">
    <property type="entry name" value="Pirin_N_dom"/>
</dbReference>
<dbReference type="InterPro" id="IPR012093">
    <property type="entry name" value="Pirin"/>
</dbReference>
<feature type="region of interest" description="Disordered" evidence="4">
    <location>
        <begin position="128"/>
        <end position="149"/>
    </location>
</feature>
<dbReference type="SUPFAM" id="SSF51182">
    <property type="entry name" value="RmlC-like cupins"/>
    <property type="match status" value="1"/>
</dbReference>
<feature type="binding site" evidence="2">
    <location>
        <position position="142"/>
    </location>
    <ligand>
        <name>Fe cation</name>
        <dbReference type="ChEBI" id="CHEBI:24875"/>
    </ligand>
</feature>
<evidence type="ECO:0000256" key="4">
    <source>
        <dbReference type="SAM" id="MobiDB-lite"/>
    </source>
</evidence>
<dbReference type="InterPro" id="IPR014710">
    <property type="entry name" value="RmlC-like_jellyroll"/>
</dbReference>
<dbReference type="PIRSF" id="PIRSF006232">
    <property type="entry name" value="Pirin"/>
    <property type="match status" value="1"/>
</dbReference>
<sequence>MRRREILEGALALGAIGPVSQAIGCVQPPSGAAGQQQAAAAGARAPARVLQRIVAHPAIDGAGATVQRVFPGPDLRHLDPFVVLDDFDVRRPAGFPDHPHRGFEAFTYMIEGAFHHRDSMGNDSVIGPGGTQRFSSGSGARHSEMPGTDGANRGLQLWVNLPRRLKQMAPSYAGIAGADMPVFNGEGHVLREVVGPRSPVVLQTEVEYFDLELFADASFEHEVLVGRNALIYVLEGEVSLLGERVGAGEAVLPTSGVVTIGGVRRSRVLWLSGKPHGEPINQRGPYVD</sequence>
<feature type="binding site" evidence="2">
    <location>
        <position position="98"/>
    </location>
    <ligand>
        <name>Fe cation</name>
        <dbReference type="ChEBI" id="CHEBI:24875"/>
    </ligand>
</feature>
<evidence type="ECO:0000313" key="8">
    <source>
        <dbReference type="Proteomes" id="UP000031599"/>
    </source>
</evidence>
<proteinExistence type="inferred from homology"/>
<feature type="binding site" evidence="2">
    <location>
        <position position="144"/>
    </location>
    <ligand>
        <name>Fe cation</name>
        <dbReference type="ChEBI" id="CHEBI:24875"/>
    </ligand>
</feature>
<evidence type="ECO:0000256" key="2">
    <source>
        <dbReference type="PIRSR" id="PIRSR006232-1"/>
    </source>
</evidence>
<feature type="binding site" evidence="2">
    <location>
        <position position="100"/>
    </location>
    <ligand>
        <name>Fe cation</name>
        <dbReference type="ChEBI" id="CHEBI:24875"/>
    </ligand>
</feature>
<evidence type="ECO:0000259" key="6">
    <source>
        <dbReference type="Pfam" id="PF05726"/>
    </source>
</evidence>
<keyword evidence="2" id="KW-0479">Metal-binding</keyword>
<dbReference type="Pfam" id="PF02678">
    <property type="entry name" value="Pirin"/>
    <property type="match status" value="1"/>
</dbReference>
<evidence type="ECO:0000256" key="1">
    <source>
        <dbReference type="ARBA" id="ARBA00008416"/>
    </source>
</evidence>
<dbReference type="CDD" id="cd02247">
    <property type="entry name" value="cupin_pirin_C"/>
    <property type="match status" value="1"/>
</dbReference>
<dbReference type="PANTHER" id="PTHR13903">
    <property type="entry name" value="PIRIN-RELATED"/>
    <property type="match status" value="1"/>
</dbReference>
<reference evidence="7 8" key="1">
    <citation type="submission" date="2014-12" db="EMBL/GenBank/DDBJ databases">
        <title>Genome assembly of Enhygromyxa salina DSM 15201.</title>
        <authorList>
            <person name="Sharma G."/>
            <person name="Subramanian S."/>
        </authorList>
    </citation>
    <scope>NUCLEOTIDE SEQUENCE [LARGE SCALE GENOMIC DNA]</scope>
    <source>
        <strain evidence="7 8">DSM 15201</strain>
    </source>
</reference>
<name>A0A0C2DIB5_9BACT</name>
<evidence type="ECO:0000313" key="7">
    <source>
        <dbReference type="EMBL" id="KIG19407.1"/>
    </source>
</evidence>
<comment type="caution">
    <text evidence="7">The sequence shown here is derived from an EMBL/GenBank/DDBJ whole genome shotgun (WGS) entry which is preliminary data.</text>
</comment>
<organism evidence="7 8">
    <name type="scientific">Enhygromyxa salina</name>
    <dbReference type="NCBI Taxonomy" id="215803"/>
    <lineage>
        <taxon>Bacteria</taxon>
        <taxon>Pseudomonadati</taxon>
        <taxon>Myxococcota</taxon>
        <taxon>Polyangia</taxon>
        <taxon>Nannocystales</taxon>
        <taxon>Nannocystaceae</taxon>
        <taxon>Enhygromyxa</taxon>
    </lineage>
</organism>
<keyword evidence="2" id="KW-0408">Iron</keyword>
<dbReference type="EMBL" id="JMCC02000002">
    <property type="protein sequence ID" value="KIG19407.1"/>
    <property type="molecule type" value="Genomic_DNA"/>
</dbReference>
<evidence type="ECO:0000259" key="5">
    <source>
        <dbReference type="Pfam" id="PF02678"/>
    </source>
</evidence>
<dbReference type="GO" id="GO:0046872">
    <property type="term" value="F:metal ion binding"/>
    <property type="evidence" value="ECO:0007669"/>
    <property type="project" value="UniProtKB-KW"/>
</dbReference>
<dbReference type="AlphaFoldDB" id="A0A0C2DIB5"/>
<dbReference type="Gene3D" id="2.60.120.10">
    <property type="entry name" value="Jelly Rolls"/>
    <property type="match status" value="1"/>
</dbReference>
<dbReference type="RefSeq" id="WP_052546069.1">
    <property type="nucleotide sequence ID" value="NZ_JMCC02000002.1"/>
</dbReference>
<accession>A0A0C2DIB5</accession>
<dbReference type="InterPro" id="IPR011051">
    <property type="entry name" value="RmlC_Cupin_sf"/>
</dbReference>
<feature type="domain" description="Pirin N-terminal" evidence="5">
    <location>
        <begin position="65"/>
        <end position="159"/>
    </location>
</feature>
<comment type="cofactor">
    <cofactor evidence="2">
        <name>Fe cation</name>
        <dbReference type="ChEBI" id="CHEBI:24875"/>
    </cofactor>
    <text evidence="2">Binds 1 Fe cation per subunit.</text>
</comment>
<gene>
    <name evidence="7" type="ORF">DB30_02688</name>
</gene>
<dbReference type="PANTHER" id="PTHR13903:SF8">
    <property type="entry name" value="PIRIN"/>
    <property type="match status" value="1"/>
</dbReference>
<evidence type="ECO:0000256" key="3">
    <source>
        <dbReference type="RuleBase" id="RU003457"/>
    </source>
</evidence>